<comment type="caution">
    <text evidence="1">The sequence shown here is derived from an EMBL/GenBank/DDBJ whole genome shotgun (WGS) entry which is preliminary data.</text>
</comment>
<name>A0ABS5VV30_9BACT</name>
<dbReference type="Proteomes" id="UP000772618">
    <property type="component" value="Unassembled WGS sequence"/>
</dbReference>
<evidence type="ECO:0000313" key="2">
    <source>
        <dbReference type="Proteomes" id="UP000772618"/>
    </source>
</evidence>
<reference evidence="1 2" key="1">
    <citation type="submission" date="2021-05" db="EMBL/GenBank/DDBJ databases">
        <title>A Polyphasic approach of four new species of the genus Ohtaekwangia: Ohtaekwangia histidinii sp. nov., Ohtaekwangia cretensis sp. nov., Ohtaekwangia indiensis sp. nov., Ohtaekwangia reichenbachii sp. nov. from diverse environment.</title>
        <authorList>
            <person name="Octaviana S."/>
        </authorList>
    </citation>
    <scope>NUCLEOTIDE SEQUENCE [LARGE SCALE GENOMIC DNA]</scope>
    <source>
        <strain evidence="1 2">PWU20</strain>
    </source>
</reference>
<keyword evidence="2" id="KW-1185">Reference proteome</keyword>
<dbReference type="RefSeq" id="WP_254155141.1">
    <property type="nucleotide sequence ID" value="NZ_JAHESD010000048.1"/>
</dbReference>
<gene>
    <name evidence="1" type="ORF">KK060_17970</name>
</gene>
<evidence type="ECO:0000313" key="1">
    <source>
        <dbReference type="EMBL" id="MBT1705186.1"/>
    </source>
</evidence>
<organism evidence="1 2">
    <name type="scientific">Chryseosolibacter indicus</name>
    <dbReference type="NCBI Taxonomy" id="2782351"/>
    <lineage>
        <taxon>Bacteria</taxon>
        <taxon>Pseudomonadati</taxon>
        <taxon>Bacteroidota</taxon>
        <taxon>Cytophagia</taxon>
        <taxon>Cytophagales</taxon>
        <taxon>Chryseotaleaceae</taxon>
        <taxon>Chryseosolibacter</taxon>
    </lineage>
</organism>
<dbReference type="EMBL" id="JAHESD010000048">
    <property type="protein sequence ID" value="MBT1705186.1"/>
    <property type="molecule type" value="Genomic_DNA"/>
</dbReference>
<accession>A0ABS5VV30</accession>
<sequence>MSFEITTGEGNAHVFLAVDAYLDFVFQLGVERDRKPETVLKNVYNLLENPDFTKHLGKGFTLVLEEFQELAPRIEAIIGGEQGKILFNKALNNTIANPVLLALRDTLRGKEKR</sequence>
<protein>
    <submittedName>
        <fullName evidence="1">Uncharacterized protein</fullName>
    </submittedName>
</protein>
<proteinExistence type="predicted"/>